<evidence type="ECO:0000256" key="1">
    <source>
        <dbReference type="ARBA" id="ARBA00007362"/>
    </source>
</evidence>
<reference evidence="5" key="1">
    <citation type="journal article" date="2019" name="Int. J. Syst. Evol. Microbiol.">
        <title>The Global Catalogue of Microorganisms (GCM) 10K type strain sequencing project: providing services to taxonomists for standard genome sequencing and annotation.</title>
        <authorList>
            <consortium name="The Broad Institute Genomics Platform"/>
            <consortium name="The Broad Institute Genome Sequencing Center for Infectious Disease"/>
            <person name="Wu L."/>
            <person name="Ma J."/>
        </authorList>
    </citation>
    <scope>NUCLEOTIDE SEQUENCE [LARGE SCALE GENOMIC DNA]</scope>
    <source>
        <strain evidence="5">JCM 19129</strain>
    </source>
</reference>
<keyword evidence="2" id="KW-1133">Transmembrane helix</keyword>
<dbReference type="Pfam" id="PF00892">
    <property type="entry name" value="EamA"/>
    <property type="match status" value="2"/>
</dbReference>
<evidence type="ECO:0000313" key="5">
    <source>
        <dbReference type="Proteomes" id="UP001500368"/>
    </source>
</evidence>
<feature type="transmembrane region" description="Helical" evidence="2">
    <location>
        <begin position="157"/>
        <end position="174"/>
    </location>
</feature>
<dbReference type="EMBL" id="BAABLW010000007">
    <property type="protein sequence ID" value="GAA4918704.1"/>
    <property type="molecule type" value="Genomic_DNA"/>
</dbReference>
<gene>
    <name evidence="4" type="ORF">GCM10025790_13050</name>
</gene>
<comment type="caution">
    <text evidence="4">The sequence shown here is derived from an EMBL/GenBank/DDBJ whole genome shotgun (WGS) entry which is preliminary data.</text>
</comment>
<dbReference type="SUPFAM" id="SSF103481">
    <property type="entry name" value="Multidrug resistance efflux transporter EmrE"/>
    <property type="match status" value="2"/>
</dbReference>
<feature type="transmembrane region" description="Helical" evidence="2">
    <location>
        <begin position="186"/>
        <end position="207"/>
    </location>
</feature>
<organism evidence="4 5">
    <name type="scientific">Nesterenkonia rhizosphaerae</name>
    <dbReference type="NCBI Taxonomy" id="1348272"/>
    <lineage>
        <taxon>Bacteria</taxon>
        <taxon>Bacillati</taxon>
        <taxon>Actinomycetota</taxon>
        <taxon>Actinomycetes</taxon>
        <taxon>Micrococcales</taxon>
        <taxon>Micrococcaceae</taxon>
        <taxon>Nesterenkonia</taxon>
    </lineage>
</organism>
<feature type="domain" description="EamA" evidence="3">
    <location>
        <begin position="128"/>
        <end position="259"/>
    </location>
</feature>
<keyword evidence="2" id="KW-0472">Membrane</keyword>
<dbReference type="Proteomes" id="UP001500368">
    <property type="component" value="Unassembled WGS sequence"/>
</dbReference>
<dbReference type="PANTHER" id="PTHR12715">
    <property type="entry name" value="TRANSPORTER, DRUG/METABOLITE EXPORTER FAMILY"/>
    <property type="match status" value="1"/>
</dbReference>
<accession>A0ABP9FYQ2</accession>
<protein>
    <submittedName>
        <fullName evidence="4">DMT family transporter</fullName>
    </submittedName>
</protein>
<evidence type="ECO:0000256" key="2">
    <source>
        <dbReference type="SAM" id="Phobius"/>
    </source>
</evidence>
<feature type="transmembrane region" description="Helical" evidence="2">
    <location>
        <begin position="244"/>
        <end position="262"/>
    </location>
</feature>
<dbReference type="InterPro" id="IPR052756">
    <property type="entry name" value="Alkyne_AA_exporter"/>
</dbReference>
<proteinExistence type="inferred from homology"/>
<dbReference type="PANTHER" id="PTHR12715:SF4">
    <property type="entry name" value="EAMA DOMAIN-CONTAINING PROTEIN"/>
    <property type="match status" value="1"/>
</dbReference>
<keyword evidence="5" id="KW-1185">Reference proteome</keyword>
<dbReference type="Gene3D" id="1.10.3730.20">
    <property type="match status" value="1"/>
</dbReference>
<feature type="transmembrane region" description="Helical" evidence="2">
    <location>
        <begin position="219"/>
        <end position="238"/>
    </location>
</feature>
<feature type="transmembrane region" description="Helical" evidence="2">
    <location>
        <begin position="124"/>
        <end position="145"/>
    </location>
</feature>
<keyword evidence="2" id="KW-0812">Transmembrane</keyword>
<evidence type="ECO:0000313" key="4">
    <source>
        <dbReference type="EMBL" id="GAA4918704.1"/>
    </source>
</evidence>
<feature type="transmembrane region" description="Helical" evidence="2">
    <location>
        <begin position="71"/>
        <end position="94"/>
    </location>
</feature>
<feature type="transmembrane region" description="Helical" evidence="2">
    <location>
        <begin position="44"/>
        <end position="65"/>
    </location>
</feature>
<feature type="transmembrane region" description="Helical" evidence="2">
    <location>
        <begin position="12"/>
        <end position="32"/>
    </location>
</feature>
<dbReference type="InterPro" id="IPR000620">
    <property type="entry name" value="EamA_dom"/>
</dbReference>
<name>A0ABP9FYQ2_9MICC</name>
<feature type="transmembrane region" description="Helical" evidence="2">
    <location>
        <begin position="101"/>
        <end position="118"/>
    </location>
</feature>
<evidence type="ECO:0000259" key="3">
    <source>
        <dbReference type="Pfam" id="PF00892"/>
    </source>
</evidence>
<sequence length="271" mass="28191">MRWAAPDIAPGPFALLRLVTASAVLSILLLVLRQRPIRPSPRVLLLTLTFGVLSFALYTLVFNWAGHFLDAGTVALIINFSPLMIGLGAVFFLGEAFSRRLFSGILTALLGIILIAVAGSLGHVAIVGLVLSFLAAVLYSAGVLVQKVVLRSIDPLATMWIGCLAATAALLPFTPQAVTAITAAPLSTILGAVYLGAGPTALGYLFWGYAMNHFSTGQLASSNLAVPALVVAASAMLLGETPPVLAIIGGAICLAGVGITQLRRPPQRLQE</sequence>
<comment type="similarity">
    <text evidence="1">Belongs to the EamA transporter family.</text>
</comment>
<dbReference type="InterPro" id="IPR037185">
    <property type="entry name" value="EmrE-like"/>
</dbReference>
<feature type="domain" description="EamA" evidence="3">
    <location>
        <begin position="2"/>
        <end position="116"/>
    </location>
</feature>